<accession>A0AAN7QU32</accession>
<sequence length="86" mass="9674">MRLYEEKAEAEKIHVLQGLQAVEAAVKRFFYSNKQAVAAVMGSLVAQEEGRSVRCVFLQPTYFRILDAAKTFLGDSLCQEYARLGN</sequence>
<dbReference type="PANTHER" id="PTHR34795">
    <property type="entry name" value="NEMATODE RESISTANCE PROTEIN-LIKE HSPRO1"/>
    <property type="match status" value="1"/>
</dbReference>
<reference evidence="2 3" key="1">
    <citation type="journal article" date="2023" name="Hortic Res">
        <title>Pangenome of water caltrop reveals structural variations and asymmetric subgenome divergence after allopolyploidization.</title>
        <authorList>
            <person name="Zhang X."/>
            <person name="Chen Y."/>
            <person name="Wang L."/>
            <person name="Yuan Y."/>
            <person name="Fang M."/>
            <person name="Shi L."/>
            <person name="Lu R."/>
            <person name="Comes H.P."/>
            <person name="Ma Y."/>
            <person name="Chen Y."/>
            <person name="Huang G."/>
            <person name="Zhou Y."/>
            <person name="Zheng Z."/>
            <person name="Qiu Y."/>
        </authorList>
    </citation>
    <scope>NUCLEOTIDE SEQUENCE [LARGE SCALE GENOMIC DNA]</scope>
    <source>
        <tissue evidence="2">Roots</tissue>
    </source>
</reference>
<dbReference type="PANTHER" id="PTHR34795:SF1">
    <property type="entry name" value="NEMATODE RESISTANCE PROTEIN-LIKE HSPRO1"/>
    <property type="match status" value="1"/>
</dbReference>
<gene>
    <name evidence="2" type="ORF">SAY87_023434</name>
</gene>
<dbReference type="InterPro" id="IPR038759">
    <property type="entry name" value="HSPRO1/HSPRO2"/>
</dbReference>
<evidence type="ECO:0000313" key="3">
    <source>
        <dbReference type="Proteomes" id="UP001345219"/>
    </source>
</evidence>
<proteinExistence type="predicted"/>
<feature type="domain" description="Hs1pro-1 C-terminal" evidence="1">
    <location>
        <begin position="1"/>
        <end position="75"/>
    </location>
</feature>
<organism evidence="2 3">
    <name type="scientific">Trapa incisa</name>
    <dbReference type="NCBI Taxonomy" id="236973"/>
    <lineage>
        <taxon>Eukaryota</taxon>
        <taxon>Viridiplantae</taxon>
        <taxon>Streptophyta</taxon>
        <taxon>Embryophyta</taxon>
        <taxon>Tracheophyta</taxon>
        <taxon>Spermatophyta</taxon>
        <taxon>Magnoliopsida</taxon>
        <taxon>eudicotyledons</taxon>
        <taxon>Gunneridae</taxon>
        <taxon>Pentapetalae</taxon>
        <taxon>rosids</taxon>
        <taxon>malvids</taxon>
        <taxon>Myrtales</taxon>
        <taxon>Lythraceae</taxon>
        <taxon>Trapa</taxon>
    </lineage>
</organism>
<dbReference type="AlphaFoldDB" id="A0AAN7QU32"/>
<name>A0AAN7QU32_9MYRT</name>
<evidence type="ECO:0000259" key="1">
    <source>
        <dbReference type="Pfam" id="PF07014"/>
    </source>
</evidence>
<dbReference type="Pfam" id="PF07014">
    <property type="entry name" value="Hs1pro-1_C"/>
    <property type="match status" value="1"/>
</dbReference>
<protein>
    <recommendedName>
        <fullName evidence="1">Hs1pro-1 C-terminal domain-containing protein</fullName>
    </recommendedName>
</protein>
<keyword evidence="3" id="KW-1185">Reference proteome</keyword>
<dbReference type="Proteomes" id="UP001345219">
    <property type="component" value="Chromosome 18"/>
</dbReference>
<comment type="caution">
    <text evidence="2">The sequence shown here is derived from an EMBL/GenBank/DDBJ whole genome shotgun (WGS) entry which is preliminary data.</text>
</comment>
<dbReference type="EMBL" id="JAXIOK010000003">
    <property type="protein sequence ID" value="KAK4775473.1"/>
    <property type="molecule type" value="Genomic_DNA"/>
</dbReference>
<evidence type="ECO:0000313" key="2">
    <source>
        <dbReference type="EMBL" id="KAK4775473.1"/>
    </source>
</evidence>
<dbReference type="InterPro" id="IPR009743">
    <property type="entry name" value="Hs1pro-1_C"/>
</dbReference>